<keyword evidence="2" id="KW-1185">Reference proteome</keyword>
<dbReference type="RefSeq" id="WP_096447931.1">
    <property type="nucleotide sequence ID" value="NZ_JBHSOG010000094.1"/>
</dbReference>
<keyword evidence="1" id="KW-0378">Hydrolase</keyword>
<sequence>MNAATHQWTAALAVGAVLHSGEVERGEATAWPLAGGGLAALLTKLPDVLEPAVHPHHRQFFHSVACAALVTAGWKALHEWQPQSEEGRFWRKVAMIGAGAYLCHLALDALTARSLPLVGR</sequence>
<comment type="caution">
    <text evidence="1">The sequence shown here is derived from an EMBL/GenBank/DDBJ whole genome shotgun (WGS) entry which is preliminary data.</text>
</comment>
<reference evidence="2" key="1">
    <citation type="journal article" date="2019" name="Int. J. Syst. Evol. Microbiol.">
        <title>The Global Catalogue of Microorganisms (GCM) 10K type strain sequencing project: providing services to taxonomists for standard genome sequencing and annotation.</title>
        <authorList>
            <consortium name="The Broad Institute Genomics Platform"/>
            <consortium name="The Broad Institute Genome Sequencing Center for Infectious Disease"/>
            <person name="Wu L."/>
            <person name="Ma J."/>
        </authorList>
    </citation>
    <scope>NUCLEOTIDE SEQUENCE [LARGE SCALE GENOMIC DNA]</scope>
    <source>
        <strain evidence="2">SHR3</strain>
    </source>
</reference>
<accession>A0ABW1AWN1</accession>
<dbReference type="EMBL" id="JBHSOG010000094">
    <property type="protein sequence ID" value="MFC5771449.1"/>
    <property type="molecule type" value="Genomic_DNA"/>
</dbReference>
<dbReference type="Pfam" id="PF04307">
    <property type="entry name" value="YdjM"/>
    <property type="match status" value="1"/>
</dbReference>
<dbReference type="GO" id="GO:0016787">
    <property type="term" value="F:hydrolase activity"/>
    <property type="evidence" value="ECO:0007669"/>
    <property type="project" value="UniProtKB-KW"/>
</dbReference>
<dbReference type="InterPro" id="IPR007404">
    <property type="entry name" value="YdjM-like"/>
</dbReference>
<evidence type="ECO:0000313" key="2">
    <source>
        <dbReference type="Proteomes" id="UP001595974"/>
    </source>
</evidence>
<organism evidence="1 2">
    <name type="scientific">Thauera sinica</name>
    <dbReference type="NCBI Taxonomy" id="2665146"/>
    <lineage>
        <taxon>Bacteria</taxon>
        <taxon>Pseudomonadati</taxon>
        <taxon>Pseudomonadota</taxon>
        <taxon>Betaproteobacteria</taxon>
        <taxon>Rhodocyclales</taxon>
        <taxon>Zoogloeaceae</taxon>
        <taxon>Thauera</taxon>
    </lineage>
</organism>
<evidence type="ECO:0000313" key="1">
    <source>
        <dbReference type="EMBL" id="MFC5771449.1"/>
    </source>
</evidence>
<proteinExistence type="predicted"/>
<gene>
    <name evidence="1" type="ORF">ACFPTN_18885</name>
</gene>
<name>A0ABW1AWN1_9RHOO</name>
<protein>
    <submittedName>
        <fullName evidence="1">Metal-dependent hydrolase</fullName>
    </submittedName>
</protein>
<dbReference type="Proteomes" id="UP001595974">
    <property type="component" value="Unassembled WGS sequence"/>
</dbReference>